<dbReference type="EMBL" id="JANPWB010000004">
    <property type="protein sequence ID" value="KAJ1194066.1"/>
    <property type="molecule type" value="Genomic_DNA"/>
</dbReference>
<name>A0AAV7V0G2_PLEWA</name>
<accession>A0AAV7V0G2</accession>
<comment type="caution">
    <text evidence="2">The sequence shown here is derived from an EMBL/GenBank/DDBJ whole genome shotgun (WGS) entry which is preliminary data.</text>
</comment>
<dbReference type="AlphaFoldDB" id="A0AAV7V0G2"/>
<evidence type="ECO:0000313" key="2">
    <source>
        <dbReference type="EMBL" id="KAJ1194066.1"/>
    </source>
</evidence>
<reference evidence="2" key="1">
    <citation type="journal article" date="2022" name="bioRxiv">
        <title>Sequencing and chromosome-scale assembly of the giantPleurodeles waltlgenome.</title>
        <authorList>
            <person name="Brown T."/>
            <person name="Elewa A."/>
            <person name="Iarovenko S."/>
            <person name="Subramanian E."/>
            <person name="Araus A.J."/>
            <person name="Petzold A."/>
            <person name="Susuki M."/>
            <person name="Suzuki K.-i.T."/>
            <person name="Hayashi T."/>
            <person name="Toyoda A."/>
            <person name="Oliveira C."/>
            <person name="Osipova E."/>
            <person name="Leigh N.D."/>
            <person name="Simon A."/>
            <person name="Yun M.H."/>
        </authorList>
    </citation>
    <scope>NUCLEOTIDE SEQUENCE</scope>
    <source>
        <strain evidence="2">20211129_DDA</strain>
        <tissue evidence="2">Liver</tissue>
    </source>
</reference>
<organism evidence="2 3">
    <name type="scientific">Pleurodeles waltl</name>
    <name type="common">Iberian ribbed newt</name>
    <dbReference type="NCBI Taxonomy" id="8319"/>
    <lineage>
        <taxon>Eukaryota</taxon>
        <taxon>Metazoa</taxon>
        <taxon>Chordata</taxon>
        <taxon>Craniata</taxon>
        <taxon>Vertebrata</taxon>
        <taxon>Euteleostomi</taxon>
        <taxon>Amphibia</taxon>
        <taxon>Batrachia</taxon>
        <taxon>Caudata</taxon>
        <taxon>Salamandroidea</taxon>
        <taxon>Salamandridae</taxon>
        <taxon>Pleurodelinae</taxon>
        <taxon>Pleurodeles</taxon>
    </lineage>
</organism>
<feature type="region of interest" description="Disordered" evidence="1">
    <location>
        <begin position="81"/>
        <end position="120"/>
    </location>
</feature>
<proteinExistence type="predicted"/>
<dbReference type="Proteomes" id="UP001066276">
    <property type="component" value="Chromosome 2_2"/>
</dbReference>
<sequence length="152" mass="17049">MLGKTEPPLGPWRCHGGTHRTPAVRPEVLSHTRDQFKSSTAAGPKNGPKNDLIGRSHNRRPFWVLQNFAGRDPVAQKCRTHRQREPHCLSTPTNVLSHTRDQFKSSTAAGPKNDLIGRSHNRGRHFGCFKTLRAVILWPRSAELIGKENHTA</sequence>
<gene>
    <name evidence="2" type="ORF">NDU88_003361</name>
</gene>
<evidence type="ECO:0000256" key="1">
    <source>
        <dbReference type="SAM" id="MobiDB-lite"/>
    </source>
</evidence>
<evidence type="ECO:0000313" key="3">
    <source>
        <dbReference type="Proteomes" id="UP001066276"/>
    </source>
</evidence>
<protein>
    <submittedName>
        <fullName evidence="2">Uncharacterized protein</fullName>
    </submittedName>
</protein>
<keyword evidence="3" id="KW-1185">Reference proteome</keyword>
<feature type="region of interest" description="Disordered" evidence="1">
    <location>
        <begin position="1"/>
        <end position="55"/>
    </location>
</feature>